<dbReference type="SUPFAM" id="SSF52113">
    <property type="entry name" value="BRCT domain"/>
    <property type="match status" value="1"/>
</dbReference>
<organism evidence="18 19">
    <name type="scientific">Papaver atlanticum</name>
    <dbReference type="NCBI Taxonomy" id="357466"/>
    <lineage>
        <taxon>Eukaryota</taxon>
        <taxon>Viridiplantae</taxon>
        <taxon>Streptophyta</taxon>
        <taxon>Embryophyta</taxon>
        <taxon>Tracheophyta</taxon>
        <taxon>Spermatophyta</taxon>
        <taxon>Magnoliopsida</taxon>
        <taxon>Ranunculales</taxon>
        <taxon>Papaveraceae</taxon>
        <taxon>Papaveroideae</taxon>
        <taxon>Papaver</taxon>
    </lineage>
</organism>
<evidence type="ECO:0000256" key="3">
    <source>
        <dbReference type="ARBA" id="ARBA00004123"/>
    </source>
</evidence>
<keyword evidence="7" id="KW-0378">Hydrolase</keyword>
<dbReference type="GO" id="GO:0008420">
    <property type="term" value="F:RNA polymerase II CTD heptapeptide repeat phosphatase activity"/>
    <property type="evidence" value="ECO:0007669"/>
    <property type="project" value="InterPro"/>
</dbReference>
<dbReference type="SUPFAM" id="SSF56784">
    <property type="entry name" value="HAD-like"/>
    <property type="match status" value="1"/>
</dbReference>
<evidence type="ECO:0000256" key="7">
    <source>
        <dbReference type="ARBA" id="ARBA00022801"/>
    </source>
</evidence>
<keyword evidence="11" id="KW-0539">Nucleus</keyword>
<dbReference type="Pfam" id="PF25505">
    <property type="entry name" value="ARM_CPL3"/>
    <property type="match status" value="1"/>
</dbReference>
<feature type="compositionally biased region" description="Acidic residues" evidence="15">
    <location>
        <begin position="125"/>
        <end position="138"/>
    </location>
</feature>
<evidence type="ECO:0000259" key="16">
    <source>
        <dbReference type="PROSITE" id="PS50172"/>
    </source>
</evidence>
<comment type="catalytic activity">
    <reaction evidence="12">
        <text>O-phospho-L-seryl-[protein] + H2O = L-seryl-[protein] + phosphate</text>
        <dbReference type="Rhea" id="RHEA:20629"/>
        <dbReference type="Rhea" id="RHEA-COMP:9863"/>
        <dbReference type="Rhea" id="RHEA-COMP:11604"/>
        <dbReference type="ChEBI" id="CHEBI:15377"/>
        <dbReference type="ChEBI" id="CHEBI:29999"/>
        <dbReference type="ChEBI" id="CHEBI:43474"/>
        <dbReference type="ChEBI" id="CHEBI:83421"/>
        <dbReference type="EC" id="3.1.3.16"/>
    </reaction>
</comment>
<dbReference type="InterPro" id="IPR004274">
    <property type="entry name" value="FCP1_dom"/>
</dbReference>
<dbReference type="Pfam" id="PF00533">
    <property type="entry name" value="BRCT"/>
    <property type="match status" value="1"/>
</dbReference>
<dbReference type="EC" id="3.1.3.16" evidence="4"/>
<evidence type="ECO:0000313" key="18">
    <source>
        <dbReference type="EMBL" id="KAI3954251.1"/>
    </source>
</evidence>
<keyword evidence="5" id="KW-0678">Repressor</keyword>
<dbReference type="FunFam" id="3.40.50.10190:FF:000014">
    <property type="entry name" value="RNA polymerase II C-terminal domain phosphatase-like 3"/>
    <property type="match status" value="1"/>
</dbReference>
<evidence type="ECO:0000256" key="15">
    <source>
        <dbReference type="SAM" id="MobiDB-lite"/>
    </source>
</evidence>
<feature type="region of interest" description="Disordered" evidence="15">
    <location>
        <begin position="421"/>
        <end position="442"/>
    </location>
</feature>
<dbReference type="CDD" id="cd17729">
    <property type="entry name" value="BRCT_CTDP1"/>
    <property type="match status" value="1"/>
</dbReference>
<comment type="caution">
    <text evidence="18">The sequence shown here is derived from an EMBL/GenBank/DDBJ whole genome shotgun (WGS) entry which is preliminary data.</text>
</comment>
<feature type="domain" description="FCP1 homology" evidence="17">
    <location>
        <begin position="866"/>
        <end position="1045"/>
    </location>
</feature>
<evidence type="ECO:0000259" key="17">
    <source>
        <dbReference type="PROSITE" id="PS50969"/>
    </source>
</evidence>
<evidence type="ECO:0000313" key="19">
    <source>
        <dbReference type="Proteomes" id="UP001202328"/>
    </source>
</evidence>
<dbReference type="FunFam" id="3.40.50.1000:FF:000098">
    <property type="entry name" value="RNA polymerase II C-terminal domain phosphatase-like 3"/>
    <property type="match status" value="1"/>
</dbReference>
<dbReference type="Gene3D" id="3.40.50.1000">
    <property type="entry name" value="HAD superfamily/HAD-like"/>
    <property type="match status" value="1"/>
</dbReference>
<dbReference type="CDD" id="cd07521">
    <property type="entry name" value="HAD_FCP1-like"/>
    <property type="match status" value="1"/>
</dbReference>
<feature type="domain" description="BRCT" evidence="16">
    <location>
        <begin position="1088"/>
        <end position="1181"/>
    </location>
</feature>
<evidence type="ECO:0000256" key="5">
    <source>
        <dbReference type="ARBA" id="ARBA00022491"/>
    </source>
</evidence>
<dbReference type="PROSITE" id="PS50969">
    <property type="entry name" value="FCP1"/>
    <property type="match status" value="1"/>
</dbReference>
<evidence type="ECO:0000256" key="8">
    <source>
        <dbReference type="ARBA" id="ARBA00022884"/>
    </source>
</evidence>
<proteinExistence type="predicted"/>
<dbReference type="GO" id="GO:0005634">
    <property type="term" value="C:nucleus"/>
    <property type="evidence" value="ECO:0007669"/>
    <property type="project" value="UniProtKB-SubCell"/>
</dbReference>
<dbReference type="PROSITE" id="PS50172">
    <property type="entry name" value="BRCT"/>
    <property type="match status" value="1"/>
</dbReference>
<evidence type="ECO:0000256" key="2">
    <source>
        <dbReference type="ARBA" id="ARBA00001946"/>
    </source>
</evidence>
<keyword evidence="6" id="KW-0479">Metal-binding</keyword>
<keyword evidence="19" id="KW-1185">Reference proteome</keyword>
<evidence type="ECO:0000256" key="14">
    <source>
        <dbReference type="ARBA" id="ARBA00063107"/>
    </source>
</evidence>
<feature type="region of interest" description="Disordered" evidence="15">
    <location>
        <begin position="628"/>
        <end position="648"/>
    </location>
</feature>
<dbReference type="InterPro" id="IPR057473">
    <property type="entry name" value="ARM_CPL3"/>
</dbReference>
<dbReference type="GO" id="GO:0009651">
    <property type="term" value="P:response to salt stress"/>
    <property type="evidence" value="ECO:0007669"/>
    <property type="project" value="UniProtKB-ARBA"/>
</dbReference>
<evidence type="ECO:0000256" key="4">
    <source>
        <dbReference type="ARBA" id="ARBA00013081"/>
    </source>
</evidence>
<comment type="subcellular location">
    <subcellularLocation>
        <location evidence="3">Nucleus</location>
    </subcellularLocation>
</comment>
<sequence length="1181" mass="131396">MMTVDNQETLISMENKESMIDDDLEEGEISDDMSVEEITEEDFGSVSSRLNSRVHMEDLSDYSVSRNQNDFVYHDFLVQSKMEGMDLVNAVVIDDSSDESESESECKIEVNYDELEEGEIDELDVVNVDDDDEGDEKDESNGDNFDTKNMELGDDNQIHSTAPKELTNVTLNEDEKSFAGICGRYLESLQLIVCGAEGEVLFQKSFTGIQALNAVFSTMTPSEKQDNTLVLKRLLTYVKTQGSRLLAAECMKEIDVMLHSLDAPFDVSSGKAYPIEREVLMKREAKELVPSVENPPLQGLSSLKKLDLQAMSVKPRVRIDRNMGPEALRTGLTSCKMGTGGFGPLVDLHRHHDMDSLPSPTREILQPLSITKNQAQSNLPAISLADESEDAMIQLCKSDSPKVVSIYQPKFGQGSNLLIDRLPNPSPSGELHDGNGDGEAQELSNHVSSAPYMVSSTKETLVARITDKTASDCPGLSCPTRSSSLGRAHLEVVTPAVNSSSQSASLSQPIGGMLKSRKCSIGEESVLEGPLKRQRNGFAPSDVTEKTQPNGLLENNLSGNIKSDLTKAEHGEKQLAISETHNVQSGEREQLALLDTTNAVSLPDLIKDVGVNSTTLVHLVKKYHRLGTNSQQKSGDSAKEATSLSSSTVTLERIPLSKKYLNPREEPIVKPQTTDETPTNLQGELSKIRLKDRDPRKNLHYGTFQQNKRSRFEQFEANGADPSVSLSGKDTFSLQHQGHQETQKGQTTLSLQSALLPDIASEFTKNLKNVADILSIDNTSTTVAEPVSSQQIPENMDKVQMTITATDCDNMQTKNCLPPEEHTKEPSQSPNPWGEMEHIFEGYDELQKATILRERERRIEEQNKMFAAKKLCLVLDLDHTLLNSAKFIEIDPVHQEILRMKEEKERGKSQRHLFRFPHMGMWTKLRPGVWNFLEKASKLYELHLYTMGNKRYATEMAKLLDPSGALFSGRVISRGDDGESLDGDERPKIKDLDGVLGMESAVVIIDDSVRVWPHHKLNMIAVERYIYFPCSRRQFGLLGPSLLEIGRDERSENGTLASSLAVIERIHKTFFSHQCLKNLDVRNILASEQKQILAGCRIVFSRVFPVDVANPKLHPLWQTAEQFGAVCTNQVDESVTHVVATSPGTDKVNWALSSRRFVVQPGWVEASAFLYRRADERAFAV</sequence>
<evidence type="ECO:0000256" key="13">
    <source>
        <dbReference type="ARBA" id="ARBA00048336"/>
    </source>
</evidence>
<evidence type="ECO:0000256" key="11">
    <source>
        <dbReference type="ARBA" id="ARBA00023242"/>
    </source>
</evidence>
<dbReference type="GO" id="GO:0003723">
    <property type="term" value="F:RNA binding"/>
    <property type="evidence" value="ECO:0007669"/>
    <property type="project" value="UniProtKB-KW"/>
</dbReference>
<evidence type="ECO:0000256" key="10">
    <source>
        <dbReference type="ARBA" id="ARBA00023163"/>
    </source>
</evidence>
<name>A0AAD4TFT6_9MAGN</name>
<evidence type="ECO:0000256" key="12">
    <source>
        <dbReference type="ARBA" id="ARBA00047761"/>
    </source>
</evidence>
<protein>
    <recommendedName>
        <fullName evidence="4">protein-serine/threonine phosphatase</fullName>
        <ecNumber evidence="4">3.1.3.16</ecNumber>
    </recommendedName>
</protein>
<evidence type="ECO:0000256" key="1">
    <source>
        <dbReference type="ARBA" id="ARBA00001936"/>
    </source>
</evidence>
<gene>
    <name evidence="18" type="ORF">MKW98_018075</name>
</gene>
<dbReference type="InterPro" id="IPR039189">
    <property type="entry name" value="Fcp1"/>
</dbReference>
<dbReference type="EMBL" id="JAJJMB010002020">
    <property type="protein sequence ID" value="KAI3954251.1"/>
    <property type="molecule type" value="Genomic_DNA"/>
</dbReference>
<dbReference type="AlphaFoldDB" id="A0AAD4TFT6"/>
<dbReference type="InterPro" id="IPR001357">
    <property type="entry name" value="BRCT_dom"/>
</dbReference>
<feature type="region of interest" description="Disordered" evidence="15">
    <location>
        <begin position="125"/>
        <end position="158"/>
    </location>
</feature>
<comment type="subunit">
    <text evidence="14">Interacts with RAP74.</text>
</comment>
<keyword evidence="9" id="KW-0805">Transcription regulation</keyword>
<keyword evidence="8" id="KW-0694">RNA-binding</keyword>
<dbReference type="Pfam" id="PF03031">
    <property type="entry name" value="NIF"/>
    <property type="match status" value="1"/>
</dbReference>
<dbReference type="SMART" id="SM00577">
    <property type="entry name" value="CPDc"/>
    <property type="match status" value="1"/>
</dbReference>
<evidence type="ECO:0000256" key="9">
    <source>
        <dbReference type="ARBA" id="ARBA00023015"/>
    </source>
</evidence>
<dbReference type="Gene3D" id="3.40.50.10190">
    <property type="entry name" value="BRCT domain"/>
    <property type="match status" value="1"/>
</dbReference>
<dbReference type="InterPro" id="IPR023214">
    <property type="entry name" value="HAD_sf"/>
</dbReference>
<dbReference type="Proteomes" id="UP001202328">
    <property type="component" value="Unassembled WGS sequence"/>
</dbReference>
<accession>A0AAD4TFT6</accession>
<dbReference type="InterPro" id="IPR036412">
    <property type="entry name" value="HAD-like_sf"/>
</dbReference>
<reference evidence="18" key="1">
    <citation type="submission" date="2022-04" db="EMBL/GenBank/DDBJ databases">
        <title>A functionally conserved STORR gene fusion in Papaver species that diverged 16.8 million years ago.</title>
        <authorList>
            <person name="Catania T."/>
        </authorList>
    </citation>
    <scope>NUCLEOTIDE SEQUENCE</scope>
    <source>
        <strain evidence="18">S-188037</strain>
    </source>
</reference>
<dbReference type="PANTHER" id="PTHR23081:SF2">
    <property type="entry name" value="RNA POLYMERASE II C-TERMINAL DOMAIN PHOSPHATASE-LIKE 3"/>
    <property type="match status" value="1"/>
</dbReference>
<dbReference type="PANTHER" id="PTHR23081">
    <property type="entry name" value="RNA POLYMERASE II CTD PHOSPHATASE"/>
    <property type="match status" value="1"/>
</dbReference>
<dbReference type="GO" id="GO:0046872">
    <property type="term" value="F:metal ion binding"/>
    <property type="evidence" value="ECO:0007669"/>
    <property type="project" value="UniProtKB-KW"/>
</dbReference>
<comment type="cofactor">
    <cofactor evidence="2">
        <name>Mg(2+)</name>
        <dbReference type="ChEBI" id="CHEBI:18420"/>
    </cofactor>
</comment>
<dbReference type="InterPro" id="IPR036420">
    <property type="entry name" value="BRCT_dom_sf"/>
</dbReference>
<keyword evidence="10" id="KW-0804">Transcription</keyword>
<comment type="catalytic activity">
    <reaction evidence="13">
        <text>O-phospho-L-threonyl-[protein] + H2O = L-threonyl-[protein] + phosphate</text>
        <dbReference type="Rhea" id="RHEA:47004"/>
        <dbReference type="Rhea" id="RHEA-COMP:11060"/>
        <dbReference type="Rhea" id="RHEA-COMP:11605"/>
        <dbReference type="ChEBI" id="CHEBI:15377"/>
        <dbReference type="ChEBI" id="CHEBI:30013"/>
        <dbReference type="ChEBI" id="CHEBI:43474"/>
        <dbReference type="ChEBI" id="CHEBI:61977"/>
        <dbReference type="EC" id="3.1.3.16"/>
    </reaction>
</comment>
<dbReference type="InterPro" id="IPR011947">
    <property type="entry name" value="FCP1_euk"/>
</dbReference>
<dbReference type="SMART" id="SM00292">
    <property type="entry name" value="BRCT"/>
    <property type="match status" value="1"/>
</dbReference>
<evidence type="ECO:0000256" key="6">
    <source>
        <dbReference type="ARBA" id="ARBA00022723"/>
    </source>
</evidence>
<dbReference type="NCBIfam" id="TIGR02250">
    <property type="entry name" value="FCP1_euk"/>
    <property type="match status" value="1"/>
</dbReference>
<comment type="cofactor">
    <cofactor evidence="1">
        <name>Mn(2+)</name>
        <dbReference type="ChEBI" id="CHEBI:29035"/>
    </cofactor>
</comment>